<accession>A0AA39GCB1</accession>
<proteinExistence type="predicted"/>
<evidence type="ECO:0008006" key="3">
    <source>
        <dbReference type="Google" id="ProtNLM"/>
    </source>
</evidence>
<evidence type="ECO:0000313" key="1">
    <source>
        <dbReference type="EMBL" id="KAK0384416.1"/>
    </source>
</evidence>
<dbReference type="Proteomes" id="UP001175261">
    <property type="component" value="Unassembled WGS sequence"/>
</dbReference>
<dbReference type="EMBL" id="JAPDFR010000008">
    <property type="protein sequence ID" value="KAK0384416.1"/>
    <property type="molecule type" value="Genomic_DNA"/>
</dbReference>
<gene>
    <name evidence="1" type="ORF">NLU13_8503</name>
</gene>
<sequence length="473" mass="52276">MPRSTVQASPQLEIQLEDDRFAWTGGDAIIGRVSRCAPVVSHQATISVTLLGRAKSKMTVSRGQAGTSIYRGRFNFFPPEQSKVELLNGPIHIPETGDIHCWPFSLKVPSQLDPATVSDRNQQKFSFLPLGDNEIRAQTMPPSFYTRGVWFNTTYEAYIEYFLQAELTTQSGGSIKTEIATLPINVLARSTPRQALEPYPMRFASLCHLNSYRLLPGAENASLSLQQRTQHLFRSSKVPQYSFTLQVDCPRLLQIGNPAPVPFKILAIREPSHTTDVLQDRNLELAITSIQLEVRSTTEILCRGTITSHNVKGTRKVCLLGDTAIADHGVPILVPSSDKSEAIDVGKALGLTLEHVGPDLRVETSSKLTHALFPTFNTYNIQHHHKLIWKLGIGSAGETTKISSEVDLTLLSLLPTSDAPPYTPFASLEERVQEDVPLHDPSQLEEAVPTYAEAVPFSSKSNDFVSKKAQLKE</sequence>
<organism evidence="1 2">
    <name type="scientific">Sarocladium strictum</name>
    <name type="common">Black bundle disease fungus</name>
    <name type="synonym">Acremonium strictum</name>
    <dbReference type="NCBI Taxonomy" id="5046"/>
    <lineage>
        <taxon>Eukaryota</taxon>
        <taxon>Fungi</taxon>
        <taxon>Dikarya</taxon>
        <taxon>Ascomycota</taxon>
        <taxon>Pezizomycotina</taxon>
        <taxon>Sordariomycetes</taxon>
        <taxon>Hypocreomycetidae</taxon>
        <taxon>Hypocreales</taxon>
        <taxon>Sarocladiaceae</taxon>
        <taxon>Sarocladium</taxon>
    </lineage>
</organism>
<dbReference type="InterPro" id="IPR014752">
    <property type="entry name" value="Arrestin-like_C"/>
</dbReference>
<name>A0AA39GCB1_SARSR</name>
<evidence type="ECO:0000313" key="2">
    <source>
        <dbReference type="Proteomes" id="UP001175261"/>
    </source>
</evidence>
<reference evidence="1" key="1">
    <citation type="submission" date="2022-10" db="EMBL/GenBank/DDBJ databases">
        <title>Determination and structural analysis of whole genome sequence of Sarocladium strictum F4-1.</title>
        <authorList>
            <person name="Hu L."/>
            <person name="Jiang Y."/>
        </authorList>
    </citation>
    <scope>NUCLEOTIDE SEQUENCE</scope>
    <source>
        <strain evidence="1">F4-1</strain>
    </source>
</reference>
<keyword evidence="2" id="KW-1185">Reference proteome</keyword>
<dbReference type="Gene3D" id="2.60.40.640">
    <property type="match status" value="1"/>
</dbReference>
<protein>
    <recommendedName>
        <fullName evidence="3">Arrestin-like N-terminal domain-containing protein</fullName>
    </recommendedName>
</protein>
<dbReference type="AlphaFoldDB" id="A0AA39GCB1"/>
<comment type="caution">
    <text evidence="1">The sequence shown here is derived from an EMBL/GenBank/DDBJ whole genome shotgun (WGS) entry which is preliminary data.</text>
</comment>